<name>A0A397YV14_BRACM</name>
<protein>
    <submittedName>
        <fullName evidence="1">Uncharacterized protein</fullName>
    </submittedName>
</protein>
<dbReference type="EMBL" id="CM010633">
    <property type="protein sequence ID" value="RID57312.1"/>
    <property type="molecule type" value="Genomic_DNA"/>
</dbReference>
<evidence type="ECO:0000313" key="1">
    <source>
        <dbReference type="EMBL" id="RID57312.1"/>
    </source>
</evidence>
<accession>A0A397YV14</accession>
<proteinExistence type="predicted"/>
<organism evidence="1 2">
    <name type="scientific">Brassica campestris</name>
    <name type="common">Field mustard</name>
    <dbReference type="NCBI Taxonomy" id="3711"/>
    <lineage>
        <taxon>Eukaryota</taxon>
        <taxon>Viridiplantae</taxon>
        <taxon>Streptophyta</taxon>
        <taxon>Embryophyta</taxon>
        <taxon>Tracheophyta</taxon>
        <taxon>Spermatophyta</taxon>
        <taxon>Magnoliopsida</taxon>
        <taxon>eudicotyledons</taxon>
        <taxon>Gunneridae</taxon>
        <taxon>Pentapetalae</taxon>
        <taxon>rosids</taxon>
        <taxon>malvids</taxon>
        <taxon>Brassicales</taxon>
        <taxon>Brassicaceae</taxon>
        <taxon>Brassiceae</taxon>
        <taxon>Brassica</taxon>
    </lineage>
</organism>
<dbReference type="Proteomes" id="UP000264353">
    <property type="component" value="Chromosome A6"/>
</dbReference>
<evidence type="ECO:0000313" key="2">
    <source>
        <dbReference type="Proteomes" id="UP000264353"/>
    </source>
</evidence>
<gene>
    <name evidence="1" type="ORF">BRARA_F00695</name>
</gene>
<sequence length="105" mass="11320">MEVSASAFSDYMGNTITGITLAVWDQTGSSAKVSFSPTRDESLWWEPSLGTWWTTRCSCQPHSTSFFSAGGLGTRLFSPPMQTVSSPLLHQHSAEVVCATSLTPS</sequence>
<reference evidence="1 2" key="1">
    <citation type="submission" date="2018-06" db="EMBL/GenBank/DDBJ databases">
        <title>WGS assembly of Brassica rapa FPsc.</title>
        <authorList>
            <person name="Bowman J."/>
            <person name="Kohchi T."/>
            <person name="Yamato K."/>
            <person name="Jenkins J."/>
            <person name="Shu S."/>
            <person name="Ishizaki K."/>
            <person name="Yamaoka S."/>
            <person name="Nishihama R."/>
            <person name="Nakamura Y."/>
            <person name="Berger F."/>
            <person name="Adam C."/>
            <person name="Aki S."/>
            <person name="Althoff F."/>
            <person name="Araki T."/>
            <person name="Arteaga-Vazquez M."/>
            <person name="Balasubrmanian S."/>
            <person name="Bauer D."/>
            <person name="Boehm C."/>
            <person name="Briginshaw L."/>
            <person name="Caballero-Perez J."/>
            <person name="Catarino B."/>
            <person name="Chen F."/>
            <person name="Chiyoda S."/>
            <person name="Chovatia M."/>
            <person name="Davies K."/>
            <person name="Delmans M."/>
            <person name="Demura T."/>
            <person name="Dierschke T."/>
            <person name="Dolan L."/>
            <person name="Dorantes-Acosta A."/>
            <person name="Eklund D."/>
            <person name="Florent S."/>
            <person name="Flores-Sandoval E."/>
            <person name="Fujiyama A."/>
            <person name="Fukuzawa H."/>
            <person name="Galik B."/>
            <person name="Grimanelli D."/>
            <person name="Grimwood J."/>
            <person name="Grossniklaus U."/>
            <person name="Hamada T."/>
            <person name="Haseloff J."/>
            <person name="Hetherington A."/>
            <person name="Higo A."/>
            <person name="Hirakawa Y."/>
            <person name="Hundley H."/>
            <person name="Ikeda Y."/>
            <person name="Inoue K."/>
            <person name="Inoue S."/>
            <person name="Ishida S."/>
            <person name="Jia Q."/>
            <person name="Kakita M."/>
            <person name="Kanazawa T."/>
            <person name="Kawai Y."/>
            <person name="Kawashima T."/>
            <person name="Kennedy M."/>
            <person name="Kinose K."/>
            <person name="Kinoshita T."/>
            <person name="Kohara Y."/>
            <person name="Koide E."/>
            <person name="Komatsu K."/>
            <person name="Kopischke S."/>
            <person name="Kubo M."/>
            <person name="Kyozuka J."/>
            <person name="Lagercrantz U."/>
            <person name="Lin S."/>
            <person name="Lindquist E."/>
            <person name="Lipzen A."/>
            <person name="Lu C."/>
            <person name="Luna E."/>
            <person name="Martienssen R."/>
            <person name="Minamino N."/>
            <person name="Mizutani M."/>
            <person name="Mizutani M."/>
            <person name="Mochizuki N."/>
            <person name="Monte I."/>
            <person name="Mosher R."/>
            <person name="Nagasaki H."/>
            <person name="Nakagami H."/>
            <person name="Naramoto S."/>
            <person name="Nishitani K."/>
            <person name="Ohtani M."/>
            <person name="Okamoto T."/>
            <person name="Okumura M."/>
            <person name="Phillips J."/>
            <person name="Pollak B."/>
            <person name="Reinders A."/>
            <person name="Roevekamp M."/>
            <person name="Sano R."/>
            <person name="Sawa S."/>
            <person name="Schmid M."/>
            <person name="Shirakawa M."/>
            <person name="Solano R."/>
            <person name="Spunde A."/>
            <person name="Suetsugu N."/>
            <person name="Sugano S."/>
            <person name="Sugiyama A."/>
            <person name="Sun R."/>
            <person name="Suzuki Y."/>
            <person name="Takenaka M."/>
            <person name="Takezawa D."/>
            <person name="Tomogane H."/>
            <person name="Tsuzuki M."/>
            <person name="Ueda T."/>
            <person name="Umeda M."/>
            <person name="Ward J."/>
            <person name="Watanabe Y."/>
            <person name="Yazaki K."/>
            <person name="Yokoyama R."/>
            <person name="Yoshitake Y."/>
            <person name="Yotsui I."/>
            <person name="Zachgo S."/>
            <person name="Schmutz J."/>
        </authorList>
    </citation>
    <scope>NUCLEOTIDE SEQUENCE [LARGE SCALE GENOMIC DNA]</scope>
    <source>
        <strain evidence="2">cv. B-3</strain>
    </source>
</reference>
<dbReference type="AlphaFoldDB" id="A0A397YV14"/>